<evidence type="ECO:0000259" key="2">
    <source>
        <dbReference type="Pfam" id="PF01569"/>
    </source>
</evidence>
<evidence type="ECO:0000313" key="3">
    <source>
        <dbReference type="EMBL" id="SCY02002.1"/>
    </source>
</evidence>
<evidence type="ECO:0000256" key="1">
    <source>
        <dbReference type="SAM" id="Phobius"/>
    </source>
</evidence>
<name>A0A1G5CHW3_9FIRM</name>
<dbReference type="Pfam" id="PF01569">
    <property type="entry name" value="PAP2"/>
    <property type="match status" value="1"/>
</dbReference>
<keyword evidence="1" id="KW-0472">Membrane</keyword>
<dbReference type="RefSeq" id="WP_074461826.1">
    <property type="nucleotide sequence ID" value="NZ_FMUR01000006.1"/>
</dbReference>
<accession>A0A1G5CHW3</accession>
<feature type="transmembrane region" description="Helical" evidence="1">
    <location>
        <begin position="167"/>
        <end position="185"/>
    </location>
</feature>
<sequence length="217" mass="24311">MKKRGYGKTILLFIISIIYTVLVTFVDKQTIGPEGTSVGFSAINKVFLDLISYNPMWDKITDLMLMIAILTAVYFAATGFLQLVKEKRTLAEIDKDILIMGFLYVILVIMYVLFDKVPFNYRPVLLPDEVELEASFPSTHVLMICTIMGSAIAAWRERFYDDENLVTVLKVFACAVMFIGVVGRVLAGVHWFSDICAGLLFSATLISAYEATLDKMG</sequence>
<proteinExistence type="predicted"/>
<feature type="transmembrane region" description="Helical" evidence="1">
    <location>
        <begin position="134"/>
        <end position="155"/>
    </location>
</feature>
<dbReference type="AlphaFoldDB" id="A0A1G5CHW3"/>
<organism evidence="3 4">
    <name type="scientific">Butyrivibrio hungatei</name>
    <dbReference type="NCBI Taxonomy" id="185008"/>
    <lineage>
        <taxon>Bacteria</taxon>
        <taxon>Bacillati</taxon>
        <taxon>Bacillota</taxon>
        <taxon>Clostridia</taxon>
        <taxon>Lachnospirales</taxon>
        <taxon>Lachnospiraceae</taxon>
        <taxon>Butyrivibrio</taxon>
    </lineage>
</organism>
<keyword evidence="1" id="KW-1133">Transmembrane helix</keyword>
<reference evidence="4" key="1">
    <citation type="submission" date="2016-10" db="EMBL/GenBank/DDBJ databases">
        <authorList>
            <person name="Varghese N."/>
            <person name="Submissions S."/>
        </authorList>
    </citation>
    <scope>NUCLEOTIDE SEQUENCE [LARGE SCALE GENOMIC DNA]</scope>
    <source>
        <strain evidence="4">XBD2006</strain>
    </source>
</reference>
<dbReference type="InterPro" id="IPR036938">
    <property type="entry name" value="PAP2/HPO_sf"/>
</dbReference>
<feature type="domain" description="Phosphatidic acid phosphatase type 2/haloperoxidase" evidence="2">
    <location>
        <begin position="133"/>
        <end position="207"/>
    </location>
</feature>
<dbReference type="Proteomes" id="UP000183047">
    <property type="component" value="Unassembled WGS sequence"/>
</dbReference>
<dbReference type="Gene3D" id="1.20.144.10">
    <property type="entry name" value="Phosphatidic acid phosphatase type 2/haloperoxidase"/>
    <property type="match status" value="1"/>
</dbReference>
<dbReference type="SUPFAM" id="SSF48317">
    <property type="entry name" value="Acid phosphatase/Vanadium-dependent haloperoxidase"/>
    <property type="match status" value="1"/>
</dbReference>
<feature type="transmembrane region" description="Helical" evidence="1">
    <location>
        <begin position="63"/>
        <end position="84"/>
    </location>
</feature>
<feature type="transmembrane region" description="Helical" evidence="1">
    <location>
        <begin position="96"/>
        <end position="114"/>
    </location>
</feature>
<evidence type="ECO:0000313" key="4">
    <source>
        <dbReference type="Proteomes" id="UP000183047"/>
    </source>
</evidence>
<dbReference type="OrthoDB" id="371155at2"/>
<keyword evidence="4" id="KW-1185">Reference proteome</keyword>
<protein>
    <submittedName>
        <fullName evidence="3">Undecaprenyl-diphosphatase</fullName>
    </submittedName>
</protein>
<feature type="transmembrane region" description="Helical" evidence="1">
    <location>
        <begin position="191"/>
        <end position="209"/>
    </location>
</feature>
<gene>
    <name evidence="3" type="ORF">SAMN02910451_01137</name>
</gene>
<keyword evidence="1" id="KW-0812">Transmembrane</keyword>
<feature type="transmembrane region" description="Helical" evidence="1">
    <location>
        <begin position="9"/>
        <end position="26"/>
    </location>
</feature>
<dbReference type="EMBL" id="FMUR01000006">
    <property type="protein sequence ID" value="SCY02002.1"/>
    <property type="molecule type" value="Genomic_DNA"/>
</dbReference>
<dbReference type="InterPro" id="IPR000326">
    <property type="entry name" value="PAP2/HPO"/>
</dbReference>